<dbReference type="SUPFAM" id="SSF55874">
    <property type="entry name" value="ATPase domain of HSP90 chaperone/DNA topoisomerase II/histidine kinase"/>
    <property type="match status" value="1"/>
</dbReference>
<dbReference type="SMART" id="SM00304">
    <property type="entry name" value="HAMP"/>
    <property type="match status" value="1"/>
</dbReference>
<protein>
    <recommendedName>
        <fullName evidence="3">histidine kinase</fullName>
        <ecNumber evidence="3">2.7.13.3</ecNumber>
    </recommendedName>
</protein>
<evidence type="ECO:0000256" key="8">
    <source>
        <dbReference type="ARBA" id="ARBA00023136"/>
    </source>
</evidence>
<dbReference type="SUPFAM" id="SSF158472">
    <property type="entry name" value="HAMP domain-like"/>
    <property type="match status" value="1"/>
</dbReference>
<sequence>MTLRTRLTLLYTMLLSALLLVLALAVLTVMQTSLFNGVDADLRDTYGQYTNLAERLSIRPYSVTPTNSTETPLSFSEIRRTFPDYRVQFESLVGEDVTELTERASGSARDRQLLLSELRMTADQLRQTPTVDPNAPIHLTDAELLRLLRDPDHQILLTTPVKEVGLPPVSSRVLVTLTEFAYGRNFDGLTKTVATIVYFGRSLEATDQTLTTLRTIVLVIFLIGAGTAAAGAYLLAGQALRPLTMVKRAADRIGGQTLAVRVPEPQTGDEVQSLAHALNRMLDRLENSFEVQRRFTSDASHELRTPVTAIQGHASYLLRRSSPNEQQRESLTIIKNESERLTSLISSLLELARSDSGVLQLRRQPVLSLLLLQDIARELAPLAQAQGAELVTGGQDVALEGDPDRVKQVVINLVSNALKVGSLHIHLQSTPELEPPKNTPGTAARKGIPGVRISVQDDGPGIAPEHLERLFDRFYRVEESRSRDQGGAGLGLAIVRGIVDAHSGHIWIESEVGRGTTVNVWLPLGNIPDLDDDVA</sequence>
<dbReference type="InterPro" id="IPR004358">
    <property type="entry name" value="Sig_transdc_His_kin-like_C"/>
</dbReference>
<dbReference type="Pfam" id="PF00512">
    <property type="entry name" value="HisKA"/>
    <property type="match status" value="1"/>
</dbReference>
<dbReference type="Gene3D" id="1.10.287.130">
    <property type="match status" value="1"/>
</dbReference>
<reference evidence="12" key="1">
    <citation type="journal article" date="2014" name="Int. J. Syst. Evol. Microbiol.">
        <title>Complete genome sequence of Corynebacterium casei LMG S-19264T (=DSM 44701T), isolated from a smear-ripened cheese.</title>
        <authorList>
            <consortium name="US DOE Joint Genome Institute (JGI-PGF)"/>
            <person name="Walter F."/>
            <person name="Albersmeier A."/>
            <person name="Kalinowski J."/>
            <person name="Ruckert C."/>
        </authorList>
    </citation>
    <scope>NUCLEOTIDE SEQUENCE</scope>
    <source>
        <strain evidence="12">JCM 31311</strain>
    </source>
</reference>
<evidence type="ECO:0000259" key="11">
    <source>
        <dbReference type="PROSITE" id="PS50885"/>
    </source>
</evidence>
<dbReference type="SMART" id="SM00388">
    <property type="entry name" value="HisKA"/>
    <property type="match status" value="1"/>
</dbReference>
<evidence type="ECO:0000256" key="3">
    <source>
        <dbReference type="ARBA" id="ARBA00012438"/>
    </source>
</evidence>
<reference evidence="12" key="2">
    <citation type="submission" date="2020-09" db="EMBL/GenBank/DDBJ databases">
        <authorList>
            <person name="Sun Q."/>
            <person name="Ohkuma M."/>
        </authorList>
    </citation>
    <scope>NUCLEOTIDE SEQUENCE</scope>
    <source>
        <strain evidence="12">JCM 31311</strain>
    </source>
</reference>
<dbReference type="FunFam" id="3.30.565.10:FF:000006">
    <property type="entry name" value="Sensor histidine kinase WalK"/>
    <property type="match status" value="1"/>
</dbReference>
<dbReference type="PANTHER" id="PTHR43711:SF28">
    <property type="entry name" value="SENSOR HISTIDINE KINASE YXDK"/>
    <property type="match status" value="1"/>
</dbReference>
<evidence type="ECO:0000313" key="12">
    <source>
        <dbReference type="EMBL" id="GGR12100.1"/>
    </source>
</evidence>
<keyword evidence="9" id="KW-1133">Transmembrane helix</keyword>
<keyword evidence="4" id="KW-0597">Phosphoprotein</keyword>
<feature type="domain" description="HAMP" evidence="11">
    <location>
        <begin position="237"/>
        <end position="290"/>
    </location>
</feature>
<dbReference type="InterPro" id="IPR005467">
    <property type="entry name" value="His_kinase_dom"/>
</dbReference>
<keyword evidence="8 9" id="KW-0472">Membrane</keyword>
<dbReference type="Proteomes" id="UP000603865">
    <property type="component" value="Unassembled WGS sequence"/>
</dbReference>
<keyword evidence="6 12" id="KW-0418">Kinase</keyword>
<comment type="caution">
    <text evidence="12">The sequence shown here is derived from an EMBL/GenBank/DDBJ whole genome shotgun (WGS) entry which is preliminary data.</text>
</comment>
<gene>
    <name evidence="12" type="ORF">GCM10008957_26200</name>
</gene>
<keyword evidence="7" id="KW-0902">Two-component regulatory system</keyword>
<dbReference type="RefSeq" id="WP_229776057.1">
    <property type="nucleotide sequence ID" value="NZ_BMQL01000014.1"/>
</dbReference>
<feature type="domain" description="Histidine kinase" evidence="10">
    <location>
        <begin position="298"/>
        <end position="526"/>
    </location>
</feature>
<dbReference type="Gene3D" id="6.10.340.10">
    <property type="match status" value="1"/>
</dbReference>
<dbReference type="GO" id="GO:0016020">
    <property type="term" value="C:membrane"/>
    <property type="evidence" value="ECO:0007669"/>
    <property type="project" value="UniProtKB-SubCell"/>
</dbReference>
<dbReference type="InterPro" id="IPR003661">
    <property type="entry name" value="HisK_dim/P_dom"/>
</dbReference>
<dbReference type="CDD" id="cd00075">
    <property type="entry name" value="HATPase"/>
    <property type="match status" value="1"/>
</dbReference>
<accession>A0A918F932</accession>
<dbReference type="Pfam" id="PF00672">
    <property type="entry name" value="HAMP"/>
    <property type="match status" value="1"/>
</dbReference>
<comment type="catalytic activity">
    <reaction evidence="1">
        <text>ATP + protein L-histidine = ADP + protein N-phospho-L-histidine.</text>
        <dbReference type="EC" id="2.7.13.3"/>
    </reaction>
</comment>
<keyword evidence="9" id="KW-0812">Transmembrane</keyword>
<dbReference type="PROSITE" id="PS50885">
    <property type="entry name" value="HAMP"/>
    <property type="match status" value="1"/>
</dbReference>
<evidence type="ECO:0000256" key="1">
    <source>
        <dbReference type="ARBA" id="ARBA00000085"/>
    </source>
</evidence>
<dbReference type="SMART" id="SM00387">
    <property type="entry name" value="HATPase_c"/>
    <property type="match status" value="1"/>
</dbReference>
<name>A0A918F932_9DEIO</name>
<dbReference type="Pfam" id="PF02518">
    <property type="entry name" value="HATPase_c"/>
    <property type="match status" value="1"/>
</dbReference>
<dbReference type="PANTHER" id="PTHR43711">
    <property type="entry name" value="TWO-COMPONENT HISTIDINE KINASE"/>
    <property type="match status" value="1"/>
</dbReference>
<dbReference type="CDD" id="cd06225">
    <property type="entry name" value="HAMP"/>
    <property type="match status" value="1"/>
</dbReference>
<evidence type="ECO:0000256" key="2">
    <source>
        <dbReference type="ARBA" id="ARBA00004370"/>
    </source>
</evidence>
<evidence type="ECO:0000256" key="5">
    <source>
        <dbReference type="ARBA" id="ARBA00022679"/>
    </source>
</evidence>
<dbReference type="InterPro" id="IPR003660">
    <property type="entry name" value="HAMP_dom"/>
</dbReference>
<evidence type="ECO:0000256" key="6">
    <source>
        <dbReference type="ARBA" id="ARBA00022777"/>
    </source>
</evidence>
<organism evidence="12 13">
    <name type="scientific">Deinococcus ruber</name>
    <dbReference type="NCBI Taxonomy" id="1848197"/>
    <lineage>
        <taxon>Bacteria</taxon>
        <taxon>Thermotogati</taxon>
        <taxon>Deinococcota</taxon>
        <taxon>Deinococci</taxon>
        <taxon>Deinococcales</taxon>
        <taxon>Deinococcaceae</taxon>
        <taxon>Deinococcus</taxon>
    </lineage>
</organism>
<evidence type="ECO:0000256" key="9">
    <source>
        <dbReference type="SAM" id="Phobius"/>
    </source>
</evidence>
<feature type="transmembrane region" description="Helical" evidence="9">
    <location>
        <begin position="216"/>
        <end position="236"/>
    </location>
</feature>
<dbReference type="PROSITE" id="PS50109">
    <property type="entry name" value="HIS_KIN"/>
    <property type="match status" value="1"/>
</dbReference>
<dbReference type="Gene3D" id="3.30.565.10">
    <property type="entry name" value="Histidine kinase-like ATPase, C-terminal domain"/>
    <property type="match status" value="1"/>
</dbReference>
<dbReference type="FunFam" id="1.10.287.130:FF:000001">
    <property type="entry name" value="Two-component sensor histidine kinase"/>
    <property type="match status" value="1"/>
</dbReference>
<dbReference type="AlphaFoldDB" id="A0A918F932"/>
<comment type="subcellular location">
    <subcellularLocation>
        <location evidence="2">Membrane</location>
    </subcellularLocation>
</comment>
<evidence type="ECO:0000313" key="13">
    <source>
        <dbReference type="Proteomes" id="UP000603865"/>
    </source>
</evidence>
<dbReference type="CDD" id="cd00082">
    <property type="entry name" value="HisKA"/>
    <property type="match status" value="1"/>
</dbReference>
<evidence type="ECO:0000256" key="4">
    <source>
        <dbReference type="ARBA" id="ARBA00022553"/>
    </source>
</evidence>
<dbReference type="InterPro" id="IPR036890">
    <property type="entry name" value="HATPase_C_sf"/>
</dbReference>
<proteinExistence type="predicted"/>
<evidence type="ECO:0000259" key="10">
    <source>
        <dbReference type="PROSITE" id="PS50109"/>
    </source>
</evidence>
<dbReference type="EMBL" id="BMQL01000014">
    <property type="protein sequence ID" value="GGR12100.1"/>
    <property type="molecule type" value="Genomic_DNA"/>
</dbReference>
<dbReference type="EC" id="2.7.13.3" evidence="3"/>
<dbReference type="GO" id="GO:0000155">
    <property type="term" value="F:phosphorelay sensor kinase activity"/>
    <property type="evidence" value="ECO:0007669"/>
    <property type="project" value="InterPro"/>
</dbReference>
<dbReference type="InterPro" id="IPR036097">
    <property type="entry name" value="HisK_dim/P_sf"/>
</dbReference>
<keyword evidence="13" id="KW-1185">Reference proteome</keyword>
<evidence type="ECO:0000256" key="7">
    <source>
        <dbReference type="ARBA" id="ARBA00023012"/>
    </source>
</evidence>
<dbReference type="SUPFAM" id="SSF47384">
    <property type="entry name" value="Homodimeric domain of signal transducing histidine kinase"/>
    <property type="match status" value="1"/>
</dbReference>
<dbReference type="InterPro" id="IPR003594">
    <property type="entry name" value="HATPase_dom"/>
</dbReference>
<dbReference type="PRINTS" id="PR00344">
    <property type="entry name" value="BCTRLSENSOR"/>
</dbReference>
<keyword evidence="5" id="KW-0808">Transferase</keyword>
<dbReference type="InterPro" id="IPR050736">
    <property type="entry name" value="Sensor_HK_Regulatory"/>
</dbReference>